<keyword evidence="1" id="KW-0812">Transmembrane</keyword>
<feature type="transmembrane region" description="Helical" evidence="1">
    <location>
        <begin position="94"/>
        <end position="115"/>
    </location>
</feature>
<keyword evidence="1" id="KW-0472">Membrane</keyword>
<sequence>MTTPQEARSEGQIDARGPRLGAGITALLLAVVMLLGAGTAGLVLLTVVALSFVLGTVRGAEGTWQGWIYRTFVRPRLGPPTELEDRRPPRFAQLVGLVVTGVGVVLGLSGVLVAVPVAAAVAFVAAGLNAVFGLCLGCEMYLLMRRWGVIRAA</sequence>
<evidence type="ECO:0000259" key="2">
    <source>
        <dbReference type="Pfam" id="PF14340"/>
    </source>
</evidence>
<evidence type="ECO:0000313" key="3">
    <source>
        <dbReference type="EMBL" id="MBL0888590.1"/>
    </source>
</evidence>
<name>A0ABS1LQS5_9MICO</name>
<dbReference type="EMBL" id="JABBYC010000065">
    <property type="protein sequence ID" value="MBL0888590.1"/>
    <property type="molecule type" value="Genomic_DNA"/>
</dbReference>
<proteinExistence type="predicted"/>
<dbReference type="Proteomes" id="UP000675409">
    <property type="component" value="Unassembled WGS sequence"/>
</dbReference>
<keyword evidence="1" id="KW-1133">Transmembrane helix</keyword>
<organism evidence="3 4">
    <name type="scientific">Myceligenerans indicum</name>
    <dbReference type="NCBI Taxonomy" id="2593663"/>
    <lineage>
        <taxon>Bacteria</taxon>
        <taxon>Bacillati</taxon>
        <taxon>Actinomycetota</taxon>
        <taxon>Actinomycetes</taxon>
        <taxon>Micrococcales</taxon>
        <taxon>Promicromonosporaceae</taxon>
        <taxon>Myceligenerans</taxon>
    </lineage>
</organism>
<keyword evidence="4" id="KW-1185">Reference proteome</keyword>
<dbReference type="RefSeq" id="WP_201850863.1">
    <property type="nucleotide sequence ID" value="NZ_JABBYC010000065.1"/>
</dbReference>
<feature type="domain" description="DUF4395" evidence="2">
    <location>
        <begin position="13"/>
        <end position="146"/>
    </location>
</feature>
<accession>A0ABS1LQS5</accession>
<feature type="transmembrane region" description="Helical" evidence="1">
    <location>
        <begin position="121"/>
        <end position="143"/>
    </location>
</feature>
<dbReference type="Pfam" id="PF14340">
    <property type="entry name" value="DUF4395"/>
    <property type="match status" value="1"/>
</dbReference>
<protein>
    <submittedName>
        <fullName evidence="3">DUF4395 domain-containing protein</fullName>
    </submittedName>
</protein>
<evidence type="ECO:0000313" key="4">
    <source>
        <dbReference type="Proteomes" id="UP000675409"/>
    </source>
</evidence>
<evidence type="ECO:0000256" key="1">
    <source>
        <dbReference type="SAM" id="Phobius"/>
    </source>
</evidence>
<dbReference type="InterPro" id="IPR025508">
    <property type="entry name" value="DUF4395"/>
</dbReference>
<reference evidence="3 4" key="1">
    <citation type="journal article" date="2021" name="Arch. Microbiol.">
        <title>Myceligenerans indicum sp. nov., an actinobacterium isolated from mangrove sediment of Sundarbans, India.</title>
        <authorList>
            <person name="Asha K."/>
            <person name="Bhadury P."/>
        </authorList>
    </citation>
    <scope>NUCLEOTIDE SEQUENCE [LARGE SCALE GENOMIC DNA]</scope>
    <source>
        <strain evidence="3 4">I2</strain>
    </source>
</reference>
<feature type="transmembrane region" description="Helical" evidence="1">
    <location>
        <begin position="20"/>
        <end position="53"/>
    </location>
</feature>
<comment type="caution">
    <text evidence="3">The sequence shown here is derived from an EMBL/GenBank/DDBJ whole genome shotgun (WGS) entry which is preliminary data.</text>
</comment>
<gene>
    <name evidence="3" type="ORF">HGK34_20300</name>
</gene>